<name>A0A9P1DXI6_9DINO</name>
<evidence type="ECO:0000313" key="2">
    <source>
        <dbReference type="EMBL" id="CAL1170642.1"/>
    </source>
</evidence>
<proteinExistence type="predicted"/>
<dbReference type="InterPro" id="IPR003774">
    <property type="entry name" value="AlgH-like"/>
</dbReference>
<sequence length="303" mass="33377">MASRRRLGFPLHSSVALVALVALALGCFASRVFVQAFGSRRDRARVFRRAEEAAEEEQDTTNLELFRQSLIQGWGAGEIGRSSDSADWAELVEPAAVRAGDILLGDPARFFSEQTSPAFRRIGLQGGIPADYPRRERLRYLPVLLLTEVDKDAGTAKGVWLTLRTGQLLGDFINFFHSRPLLYGGPTQSNSVTMVHPYPEVPGSKLLSEGLYVGGSFEGAQAWVEEGEGSSLRIRFFLNHIQWRQGELAAELAPGENTWLPVRCSVDVVLSETDEIDAKPLWVKVAELAGGKLEELGRAHDLM</sequence>
<dbReference type="Pfam" id="PF02622">
    <property type="entry name" value="DUF179"/>
    <property type="match status" value="1"/>
</dbReference>
<keyword evidence="3" id="KW-1185">Reference proteome</keyword>
<dbReference type="Proteomes" id="UP001152797">
    <property type="component" value="Unassembled WGS sequence"/>
</dbReference>
<comment type="caution">
    <text evidence="1">The sequence shown here is derived from an EMBL/GenBank/DDBJ whole genome shotgun (WGS) entry which is preliminary data.</text>
</comment>
<dbReference type="OrthoDB" id="272750at2759"/>
<dbReference type="SUPFAM" id="SSF143456">
    <property type="entry name" value="VC0467-like"/>
    <property type="match status" value="1"/>
</dbReference>
<reference evidence="2" key="2">
    <citation type="submission" date="2024-04" db="EMBL/GenBank/DDBJ databases">
        <authorList>
            <person name="Chen Y."/>
            <person name="Shah S."/>
            <person name="Dougan E. K."/>
            <person name="Thang M."/>
            <person name="Chan C."/>
        </authorList>
    </citation>
    <scope>NUCLEOTIDE SEQUENCE [LARGE SCALE GENOMIC DNA]</scope>
</reference>
<dbReference type="PROSITE" id="PS51257">
    <property type="entry name" value="PROKAR_LIPOPROTEIN"/>
    <property type="match status" value="1"/>
</dbReference>
<evidence type="ECO:0000313" key="1">
    <source>
        <dbReference type="EMBL" id="CAI4017267.1"/>
    </source>
</evidence>
<gene>
    <name evidence="1" type="ORF">C1SCF055_LOCUS41925</name>
</gene>
<dbReference type="EMBL" id="CAMXCT010006626">
    <property type="protein sequence ID" value="CAI4017267.1"/>
    <property type="molecule type" value="Genomic_DNA"/>
</dbReference>
<dbReference type="AlphaFoldDB" id="A0A9P1DXI6"/>
<dbReference type="EMBL" id="CAMXCT020006626">
    <property type="protein sequence ID" value="CAL1170642.1"/>
    <property type="molecule type" value="Genomic_DNA"/>
</dbReference>
<dbReference type="Gene3D" id="3.40.1740.10">
    <property type="entry name" value="VC0467-like"/>
    <property type="match status" value="1"/>
</dbReference>
<protein>
    <submittedName>
        <fullName evidence="1">Uncharacterized protein</fullName>
    </submittedName>
</protein>
<dbReference type="PANTHER" id="PTHR31984">
    <property type="entry name" value="TRANSPORTER, PUTATIVE (DUF179)-RELATED"/>
    <property type="match status" value="1"/>
</dbReference>
<dbReference type="PANTHER" id="PTHR31984:SF17">
    <property type="entry name" value="TRANSCRIPTIONAL REGULATOR"/>
    <property type="match status" value="1"/>
</dbReference>
<evidence type="ECO:0000313" key="3">
    <source>
        <dbReference type="Proteomes" id="UP001152797"/>
    </source>
</evidence>
<reference evidence="1" key="1">
    <citation type="submission" date="2022-10" db="EMBL/GenBank/DDBJ databases">
        <authorList>
            <person name="Chen Y."/>
            <person name="Dougan E. K."/>
            <person name="Chan C."/>
            <person name="Rhodes N."/>
            <person name="Thang M."/>
        </authorList>
    </citation>
    <scope>NUCLEOTIDE SEQUENCE</scope>
</reference>
<dbReference type="EMBL" id="CAMXCT030006626">
    <property type="protein sequence ID" value="CAL4804579.1"/>
    <property type="molecule type" value="Genomic_DNA"/>
</dbReference>
<organism evidence="1">
    <name type="scientific">Cladocopium goreaui</name>
    <dbReference type="NCBI Taxonomy" id="2562237"/>
    <lineage>
        <taxon>Eukaryota</taxon>
        <taxon>Sar</taxon>
        <taxon>Alveolata</taxon>
        <taxon>Dinophyceae</taxon>
        <taxon>Suessiales</taxon>
        <taxon>Symbiodiniaceae</taxon>
        <taxon>Cladocopium</taxon>
    </lineage>
</organism>
<accession>A0A9P1DXI6</accession>